<keyword evidence="1" id="KW-1133">Transmembrane helix</keyword>
<name>A0A0W1JII6_DESHA</name>
<feature type="transmembrane region" description="Helical" evidence="1">
    <location>
        <begin position="74"/>
        <end position="100"/>
    </location>
</feature>
<keyword evidence="1" id="KW-0812">Transmembrane</keyword>
<feature type="transmembrane region" description="Helical" evidence="1">
    <location>
        <begin position="43"/>
        <end position="62"/>
    </location>
</feature>
<evidence type="ECO:0000256" key="1">
    <source>
        <dbReference type="SAM" id="Phobius"/>
    </source>
</evidence>
<organism evidence="2 3">
    <name type="scientific">Desulfitobacterium hafniense</name>
    <name type="common">Desulfitobacterium frappieri</name>
    <dbReference type="NCBI Taxonomy" id="49338"/>
    <lineage>
        <taxon>Bacteria</taxon>
        <taxon>Bacillati</taxon>
        <taxon>Bacillota</taxon>
        <taxon>Clostridia</taxon>
        <taxon>Eubacteriales</taxon>
        <taxon>Desulfitobacteriaceae</taxon>
        <taxon>Desulfitobacterium</taxon>
    </lineage>
</organism>
<keyword evidence="1" id="KW-0472">Membrane</keyword>
<gene>
    <name evidence="2" type="ORF">AT727_22470</name>
</gene>
<reference evidence="2 3" key="1">
    <citation type="submission" date="2015-12" db="EMBL/GenBank/DDBJ databases">
        <title>Draft Genome Sequence of Desulfitobacterium hafniense Strain DH, a Sulfate-reducing Bacterium Isolated from Paddy Soils.</title>
        <authorList>
            <person name="Bao P."/>
            <person name="Zhang X."/>
            <person name="Li G."/>
        </authorList>
    </citation>
    <scope>NUCLEOTIDE SEQUENCE [LARGE SCALE GENOMIC DNA]</scope>
    <source>
        <strain evidence="2 3">DH</strain>
    </source>
</reference>
<dbReference type="EMBL" id="LOCK01000026">
    <property type="protein sequence ID" value="KTE91403.1"/>
    <property type="molecule type" value="Genomic_DNA"/>
</dbReference>
<comment type="caution">
    <text evidence="2">The sequence shown here is derived from an EMBL/GenBank/DDBJ whole genome shotgun (WGS) entry which is preliminary data.</text>
</comment>
<evidence type="ECO:0000313" key="2">
    <source>
        <dbReference type="EMBL" id="KTE91403.1"/>
    </source>
</evidence>
<dbReference type="OrthoDB" id="9994304at2"/>
<sequence>MFIVNSADYTILVIGVMGALLAFAIQFILCFKAKHIAVKCIPIYVALLGGAYCLALWAGLLGSYSARAISGNQLVALILGVVLGIASSGIGIAWILYGVISRIRNKQELR</sequence>
<feature type="transmembrane region" description="Helical" evidence="1">
    <location>
        <begin position="12"/>
        <end position="31"/>
    </location>
</feature>
<proteinExistence type="predicted"/>
<dbReference type="RefSeq" id="WP_005812658.1">
    <property type="nucleotide sequence ID" value="NZ_CABKQQ010000042.1"/>
</dbReference>
<evidence type="ECO:0000313" key="3">
    <source>
        <dbReference type="Proteomes" id="UP000054623"/>
    </source>
</evidence>
<accession>A0A0W1JII6</accession>
<dbReference type="Proteomes" id="UP000054623">
    <property type="component" value="Unassembled WGS sequence"/>
</dbReference>
<protein>
    <submittedName>
        <fullName evidence="2">Uncharacterized protein</fullName>
    </submittedName>
</protein>
<dbReference type="AlphaFoldDB" id="A0A0W1JII6"/>